<feature type="transmembrane region" description="Helical" evidence="1">
    <location>
        <begin position="315"/>
        <end position="339"/>
    </location>
</feature>
<dbReference type="Pfam" id="PF06030">
    <property type="entry name" value="WxLIP_PGBD"/>
    <property type="match status" value="1"/>
</dbReference>
<accession>A0A850R504</accession>
<keyword evidence="1" id="KW-0812">Transmembrane</keyword>
<dbReference type="RefSeq" id="WP_176942087.1">
    <property type="nucleotide sequence ID" value="NZ_JABZEC010000001.1"/>
</dbReference>
<evidence type="ECO:0000259" key="4">
    <source>
        <dbReference type="Pfam" id="PF11797"/>
    </source>
</evidence>
<evidence type="ECO:0000313" key="6">
    <source>
        <dbReference type="Proteomes" id="UP000563523"/>
    </source>
</evidence>
<feature type="domain" description="WxL Interacting Protein host binding" evidence="4">
    <location>
        <begin position="171"/>
        <end position="306"/>
    </location>
</feature>
<comment type="caution">
    <text evidence="5">The sequence shown here is derived from an EMBL/GenBank/DDBJ whole genome shotgun (WGS) entry which is preliminary data.</text>
</comment>
<dbReference type="InterPro" id="IPR021759">
    <property type="entry name" value="WxLIP_HBD"/>
</dbReference>
<organism evidence="5 6">
    <name type="scientific">Bombilactobacillus apium</name>
    <dbReference type="NCBI Taxonomy" id="2675299"/>
    <lineage>
        <taxon>Bacteria</taxon>
        <taxon>Bacillati</taxon>
        <taxon>Bacillota</taxon>
        <taxon>Bacilli</taxon>
        <taxon>Lactobacillales</taxon>
        <taxon>Lactobacillaceae</taxon>
        <taxon>Bombilactobacillus</taxon>
    </lineage>
</organism>
<feature type="chain" id="PRO_5032472845" evidence="2">
    <location>
        <begin position="27"/>
        <end position="351"/>
    </location>
</feature>
<sequence length="351" mass="39618">MKIVKISSILLLVGSFWLLMTTSVQARDFDFTVTPQIPENQVDKSKPYFDLQLAKRQKQVLYLTVKNNTKKKLTVLLQLGRAYTNENGTVQYNSSTKGDLRTRFDYSYLQHGDLLRFVKVPKQVKLAPKAVAKVPVTIKMPAKSILGVVAGGIRLQLGDLQMGDSTPHVPQVGNRYSYTIGLVLHGQTPPAPVRLGLGTIRLKKLTTGPAIMATIHNQNACFINNLAIKGTIKDSRTHKTIQRLNFSNQDNLGKQLAPNSLYRLPFSLGGKTLKSGRYRLALRLTSKDQVWDLQESFKVDRQQRVNYHQSRSFPWWPQIIAGSLLLILVVGIIIAYYFWRAPKSGQHCYKK</sequence>
<name>A0A850R504_9LACO</name>
<evidence type="ECO:0000256" key="1">
    <source>
        <dbReference type="SAM" id="Phobius"/>
    </source>
</evidence>
<keyword evidence="1" id="KW-1133">Transmembrane helix</keyword>
<dbReference type="InterPro" id="IPR010317">
    <property type="entry name" value="WxLIP_PGBD"/>
</dbReference>
<feature type="signal peptide" evidence="2">
    <location>
        <begin position="1"/>
        <end position="26"/>
    </location>
</feature>
<protein>
    <submittedName>
        <fullName evidence="5">DUF916 and DUF3324 domain-containing protein</fullName>
    </submittedName>
</protein>
<proteinExistence type="predicted"/>
<dbReference type="Proteomes" id="UP000563523">
    <property type="component" value="Unassembled WGS sequence"/>
</dbReference>
<reference evidence="5 6" key="1">
    <citation type="submission" date="2020-06" db="EMBL/GenBank/DDBJ databases">
        <authorList>
            <person name="Kang J."/>
        </authorList>
    </citation>
    <scope>NUCLEOTIDE SEQUENCE [LARGE SCALE GENOMIC DNA]</scope>
    <source>
        <strain evidence="5 6">DCY120</strain>
    </source>
</reference>
<keyword evidence="6" id="KW-1185">Reference proteome</keyword>
<evidence type="ECO:0000259" key="3">
    <source>
        <dbReference type="Pfam" id="PF06030"/>
    </source>
</evidence>
<dbReference type="EMBL" id="JABZEC010000001">
    <property type="protein sequence ID" value="NVY95927.1"/>
    <property type="molecule type" value="Genomic_DNA"/>
</dbReference>
<evidence type="ECO:0000313" key="5">
    <source>
        <dbReference type="EMBL" id="NVY95927.1"/>
    </source>
</evidence>
<keyword evidence="2" id="KW-0732">Signal</keyword>
<dbReference type="Pfam" id="PF11797">
    <property type="entry name" value="WxLIP_HBD"/>
    <property type="match status" value="1"/>
</dbReference>
<feature type="domain" description="WxL Interacting Protein peptidoglycan binding" evidence="3">
    <location>
        <begin position="31"/>
        <end position="155"/>
    </location>
</feature>
<evidence type="ECO:0000256" key="2">
    <source>
        <dbReference type="SAM" id="SignalP"/>
    </source>
</evidence>
<gene>
    <name evidence="5" type="ORF">HU830_01800</name>
</gene>
<dbReference type="AlphaFoldDB" id="A0A850R504"/>
<keyword evidence="1" id="KW-0472">Membrane</keyword>